<dbReference type="Proteomes" id="UP000650833">
    <property type="component" value="Unassembled WGS sequence"/>
</dbReference>
<evidence type="ECO:0000313" key="2">
    <source>
        <dbReference type="EMBL" id="KAG2204519.1"/>
    </source>
</evidence>
<gene>
    <name evidence="2" type="ORF">INT46_000272</name>
</gene>
<name>A0A8H7V7Y0_9FUNG</name>
<dbReference type="GO" id="GO:0003677">
    <property type="term" value="F:DNA binding"/>
    <property type="evidence" value="ECO:0007669"/>
    <property type="project" value="TreeGrafter"/>
</dbReference>
<comment type="caution">
    <text evidence="2">The sequence shown here is derived from an EMBL/GenBank/DDBJ whole genome shotgun (WGS) entry which is preliminary data.</text>
</comment>
<sequence>MAREGIRVRSMNGEAGSVEIHESSIQEQLRKIRDIIQHYELKDIYNMDETGANSVPGVKVDKARLTVCFFCNADASSKLSPIIIGKSEKPRCFNKKSGSDLGFRYYASQKAWMTTPIFRKIIGRFNYEMIKSNRNVVLLLDNAPVHDDKLTFSNVKMVFLPPNSTAHYQPLDAGIIANFKNHYRMTQ</sequence>
<reference evidence="2" key="1">
    <citation type="submission" date="2020-12" db="EMBL/GenBank/DDBJ databases">
        <title>Metabolic potential, ecology and presence of endohyphal bacteria is reflected in genomic diversity of Mucoromycotina.</title>
        <authorList>
            <person name="Muszewska A."/>
            <person name="Okrasinska A."/>
            <person name="Steczkiewicz K."/>
            <person name="Drgas O."/>
            <person name="Orlowska M."/>
            <person name="Perlinska-Lenart U."/>
            <person name="Aleksandrzak-Piekarczyk T."/>
            <person name="Szatraj K."/>
            <person name="Zielenkiewicz U."/>
            <person name="Pilsyk S."/>
            <person name="Malc E."/>
            <person name="Mieczkowski P."/>
            <person name="Kruszewska J.S."/>
            <person name="Biernat P."/>
            <person name="Pawlowska J."/>
        </authorList>
    </citation>
    <scope>NUCLEOTIDE SEQUENCE</scope>
    <source>
        <strain evidence="2">CBS 226.32</strain>
    </source>
</reference>
<evidence type="ECO:0000313" key="3">
    <source>
        <dbReference type="Proteomes" id="UP000650833"/>
    </source>
</evidence>
<keyword evidence="3" id="KW-1185">Reference proteome</keyword>
<organism evidence="2 3">
    <name type="scientific">Mucor plumbeus</name>
    <dbReference type="NCBI Taxonomy" id="97098"/>
    <lineage>
        <taxon>Eukaryota</taxon>
        <taxon>Fungi</taxon>
        <taxon>Fungi incertae sedis</taxon>
        <taxon>Mucoromycota</taxon>
        <taxon>Mucoromycotina</taxon>
        <taxon>Mucoromycetes</taxon>
        <taxon>Mucorales</taxon>
        <taxon>Mucorineae</taxon>
        <taxon>Mucoraceae</taxon>
        <taxon>Mucor</taxon>
    </lineage>
</organism>
<dbReference type="PANTHER" id="PTHR19303:SF73">
    <property type="entry name" value="PROTEIN PDC2"/>
    <property type="match status" value="1"/>
</dbReference>
<proteinExistence type="predicted"/>
<feature type="domain" description="DDE-1" evidence="1">
    <location>
        <begin position="62"/>
        <end position="185"/>
    </location>
</feature>
<dbReference type="Pfam" id="PF03184">
    <property type="entry name" value="DDE_1"/>
    <property type="match status" value="1"/>
</dbReference>
<dbReference type="InterPro" id="IPR004875">
    <property type="entry name" value="DDE_SF_endonuclease_dom"/>
</dbReference>
<dbReference type="GO" id="GO:0005634">
    <property type="term" value="C:nucleus"/>
    <property type="evidence" value="ECO:0007669"/>
    <property type="project" value="TreeGrafter"/>
</dbReference>
<dbReference type="InterPro" id="IPR050863">
    <property type="entry name" value="CenT-Element_Derived"/>
</dbReference>
<dbReference type="PANTHER" id="PTHR19303">
    <property type="entry name" value="TRANSPOSON"/>
    <property type="match status" value="1"/>
</dbReference>
<protein>
    <recommendedName>
        <fullName evidence="1">DDE-1 domain-containing protein</fullName>
    </recommendedName>
</protein>
<dbReference type="OrthoDB" id="2439524at2759"/>
<dbReference type="EMBL" id="JAEPRC010000195">
    <property type="protein sequence ID" value="KAG2204519.1"/>
    <property type="molecule type" value="Genomic_DNA"/>
</dbReference>
<dbReference type="AlphaFoldDB" id="A0A8H7V7Y0"/>
<accession>A0A8H7V7Y0</accession>
<evidence type="ECO:0000259" key="1">
    <source>
        <dbReference type="Pfam" id="PF03184"/>
    </source>
</evidence>